<evidence type="ECO:0000313" key="2">
    <source>
        <dbReference type="Proteomes" id="UP000197025"/>
    </source>
</evidence>
<proteinExistence type="predicted"/>
<dbReference type="OrthoDB" id="3078717at2"/>
<dbReference type="RefSeq" id="WP_088572226.1">
    <property type="nucleotide sequence ID" value="NZ_FYEK01000071.1"/>
</dbReference>
<reference evidence="2" key="1">
    <citation type="submission" date="2017-06" db="EMBL/GenBank/DDBJ databases">
        <authorList>
            <person name="Varghese N."/>
            <person name="Submissions S."/>
        </authorList>
    </citation>
    <scope>NUCLEOTIDE SEQUENCE [LARGE SCALE GENOMIC DNA]</scope>
    <source>
        <strain evidence="2">JAD2</strain>
    </source>
</reference>
<organism evidence="1 2">
    <name type="scientific">Thermoflexus hugenholtzii JAD2</name>
    <dbReference type="NCBI Taxonomy" id="877466"/>
    <lineage>
        <taxon>Bacteria</taxon>
        <taxon>Bacillati</taxon>
        <taxon>Chloroflexota</taxon>
        <taxon>Thermoflexia</taxon>
        <taxon>Thermoflexales</taxon>
        <taxon>Thermoflexaceae</taxon>
        <taxon>Thermoflexus</taxon>
    </lineage>
</organism>
<dbReference type="Proteomes" id="UP000197025">
    <property type="component" value="Unassembled WGS sequence"/>
</dbReference>
<accession>A0A212RN16</accession>
<dbReference type="EMBL" id="FYEK01000071">
    <property type="protein sequence ID" value="SNB73803.1"/>
    <property type="molecule type" value="Genomic_DNA"/>
</dbReference>
<name>A0A212RN16_9CHLR</name>
<sequence length="71" mass="8441">MIRDRRTWEAFEAEWQRRNPPDLELHFRIFDRMLELARALHAWPPADPLEGLEIDLQLARAINADVCFPAE</sequence>
<dbReference type="InParanoid" id="A0A212RN16"/>
<dbReference type="AlphaFoldDB" id="A0A212RN16"/>
<evidence type="ECO:0000313" key="1">
    <source>
        <dbReference type="EMBL" id="SNB73803.1"/>
    </source>
</evidence>
<gene>
    <name evidence="1" type="ORF">SAMN02746019_00019770</name>
</gene>
<protein>
    <submittedName>
        <fullName evidence="1">Uncharacterized protein</fullName>
    </submittedName>
</protein>
<keyword evidence="2" id="KW-1185">Reference proteome</keyword>